<dbReference type="SUPFAM" id="SSF56574">
    <property type="entry name" value="Serpins"/>
    <property type="match status" value="1"/>
</dbReference>
<keyword evidence="2" id="KW-0646">Protease inhibitor</keyword>
<dbReference type="InterPro" id="IPR042185">
    <property type="entry name" value="Serpin_sf_2"/>
</dbReference>
<dbReference type="SMART" id="SM00093">
    <property type="entry name" value="SERPIN"/>
    <property type="match status" value="1"/>
</dbReference>
<accession>A0A1E1WAH9</accession>
<reference evidence="6" key="1">
    <citation type="submission" date="2015-09" db="EMBL/GenBank/DDBJ databases">
        <title>De novo assembly of Pectinophora gossypiella (Pink Bollworm) gut transcriptome.</title>
        <authorList>
            <person name="Tassone E.E."/>
        </authorList>
    </citation>
    <scope>NUCLEOTIDE SEQUENCE</scope>
</reference>
<gene>
    <name evidence="6" type="ORF">g.1505</name>
</gene>
<comment type="similarity">
    <text evidence="1 4">Belongs to the serpin family.</text>
</comment>
<evidence type="ECO:0000256" key="3">
    <source>
        <dbReference type="ARBA" id="ARBA00022900"/>
    </source>
</evidence>
<feature type="domain" description="Serpin" evidence="5">
    <location>
        <begin position="1"/>
        <end position="301"/>
    </location>
</feature>
<evidence type="ECO:0000256" key="1">
    <source>
        <dbReference type="ARBA" id="ARBA00009500"/>
    </source>
</evidence>
<dbReference type="Gene3D" id="2.30.39.10">
    <property type="entry name" value="Alpha-1-antitrypsin, domain 1"/>
    <property type="match status" value="1"/>
</dbReference>
<dbReference type="AlphaFoldDB" id="A0A1E1WAH9"/>
<proteinExistence type="inferred from homology"/>
<dbReference type="Pfam" id="PF00079">
    <property type="entry name" value="Serpin"/>
    <property type="match status" value="1"/>
</dbReference>
<evidence type="ECO:0000259" key="5">
    <source>
        <dbReference type="SMART" id="SM00093"/>
    </source>
</evidence>
<name>A0A1E1WAH9_PECGO</name>
<dbReference type="InterPro" id="IPR000215">
    <property type="entry name" value="Serpin_fam"/>
</dbReference>
<dbReference type="Gene3D" id="3.30.497.10">
    <property type="entry name" value="Antithrombin, subunit I, domain 2"/>
    <property type="match status" value="1"/>
</dbReference>
<organism evidence="6">
    <name type="scientific">Pectinophora gossypiella</name>
    <name type="common">Cotton pink bollworm</name>
    <name type="synonym">Depressaria gossypiella</name>
    <dbReference type="NCBI Taxonomy" id="13191"/>
    <lineage>
        <taxon>Eukaryota</taxon>
        <taxon>Metazoa</taxon>
        <taxon>Ecdysozoa</taxon>
        <taxon>Arthropoda</taxon>
        <taxon>Hexapoda</taxon>
        <taxon>Insecta</taxon>
        <taxon>Pterygota</taxon>
        <taxon>Neoptera</taxon>
        <taxon>Endopterygota</taxon>
        <taxon>Lepidoptera</taxon>
        <taxon>Glossata</taxon>
        <taxon>Ditrysia</taxon>
        <taxon>Gelechioidea</taxon>
        <taxon>Gelechiidae</taxon>
        <taxon>Apatetrinae</taxon>
        <taxon>Pectinophora</taxon>
    </lineage>
</organism>
<keyword evidence="3" id="KW-0722">Serine protease inhibitor</keyword>
<dbReference type="InterPro" id="IPR036186">
    <property type="entry name" value="Serpin_sf"/>
</dbReference>
<protein>
    <recommendedName>
        <fullName evidence="5">Serpin domain-containing protein</fullName>
    </recommendedName>
</protein>
<dbReference type="InterPro" id="IPR042178">
    <property type="entry name" value="Serpin_sf_1"/>
</dbReference>
<dbReference type="GO" id="GO:0005615">
    <property type="term" value="C:extracellular space"/>
    <property type="evidence" value="ECO:0007669"/>
    <property type="project" value="InterPro"/>
</dbReference>
<dbReference type="InterPro" id="IPR023796">
    <property type="entry name" value="Serpin_dom"/>
</dbReference>
<evidence type="ECO:0000256" key="4">
    <source>
        <dbReference type="RuleBase" id="RU000411"/>
    </source>
</evidence>
<sequence>TWLQLISLAEGARLKSLKEIWKVTGLTGYRRKTCYRRTLRNILNNMDENLTFDSERSSVIIVDKFYRVKKAFKREVEALSRTRVLSLNFNRPEESAKAANKVLEEQIGKHFEELVLPEDFTDSRLLMTDAAYFKSAWRHPFNYAHTKLAEFYSNNGIEVAGKVNMMHQIGYFNYAEIPLINARVLELPCTDERISMLIYLPLKDNILDLFYLMQETTLSGILNQLKIEGEIPVNISLPRFEIVSEMSNIRELLYDMGITKIFYPNSVQLRGISDYSLDVSLMTQVVAIEVTEKDVSASSGP</sequence>
<dbReference type="GO" id="GO:0004867">
    <property type="term" value="F:serine-type endopeptidase inhibitor activity"/>
    <property type="evidence" value="ECO:0007669"/>
    <property type="project" value="UniProtKB-KW"/>
</dbReference>
<feature type="non-terminal residue" evidence="6">
    <location>
        <position position="1"/>
    </location>
</feature>
<dbReference type="EMBL" id="GDQN01007183">
    <property type="protein sequence ID" value="JAT83871.1"/>
    <property type="molecule type" value="Transcribed_RNA"/>
</dbReference>
<evidence type="ECO:0000313" key="6">
    <source>
        <dbReference type="EMBL" id="JAT83871.1"/>
    </source>
</evidence>
<dbReference type="PANTHER" id="PTHR11461:SF211">
    <property type="entry name" value="GH10112P-RELATED"/>
    <property type="match status" value="1"/>
</dbReference>
<evidence type="ECO:0000256" key="2">
    <source>
        <dbReference type="ARBA" id="ARBA00022690"/>
    </source>
</evidence>
<dbReference type="PANTHER" id="PTHR11461">
    <property type="entry name" value="SERINE PROTEASE INHIBITOR, SERPIN"/>
    <property type="match status" value="1"/>
</dbReference>
<dbReference type="OrthoDB" id="671595at2759"/>